<dbReference type="GO" id="GO:0006260">
    <property type="term" value="P:DNA replication"/>
    <property type="evidence" value="ECO:0007669"/>
    <property type="project" value="UniProtKB-UniRule"/>
</dbReference>
<dbReference type="GO" id="GO:0004252">
    <property type="term" value="F:serine-type endopeptidase activity"/>
    <property type="evidence" value="ECO:0007669"/>
    <property type="project" value="UniProtKB-UniRule"/>
</dbReference>
<evidence type="ECO:0000256" key="6">
    <source>
        <dbReference type="ARBA" id="ARBA00022691"/>
    </source>
</evidence>
<keyword evidence="4" id="KW-0489">Methyltransferase</keyword>
<gene>
    <name evidence="18" type="primary">lexA</name>
    <name evidence="23" type="ORF">COU03_02570</name>
</gene>
<dbReference type="GO" id="GO:0009432">
    <property type="term" value="P:SOS response"/>
    <property type="evidence" value="ECO:0007669"/>
    <property type="project" value="UniProtKB-UniRule"/>
</dbReference>
<evidence type="ECO:0000256" key="2">
    <source>
        <dbReference type="ARBA" id="ARBA00010203"/>
    </source>
</evidence>
<dbReference type="InterPro" id="IPR036286">
    <property type="entry name" value="LexA/Signal_pep-like_sf"/>
</dbReference>
<dbReference type="InterPro" id="IPR029063">
    <property type="entry name" value="SAM-dependent_MTases_sf"/>
</dbReference>
<evidence type="ECO:0000256" key="15">
    <source>
        <dbReference type="ARBA" id="ARBA00023204"/>
    </source>
</evidence>
<evidence type="ECO:0000256" key="14">
    <source>
        <dbReference type="ARBA" id="ARBA00023163"/>
    </source>
</evidence>
<dbReference type="SUPFAM" id="SSF51306">
    <property type="entry name" value="LexA/Signal peptidase"/>
    <property type="match status" value="1"/>
</dbReference>
<feature type="domain" description="Peptidase S24/S26A/S26B/S26C" evidence="20">
    <location>
        <begin position="82"/>
        <end position="197"/>
    </location>
</feature>
<dbReference type="InterPro" id="IPR002941">
    <property type="entry name" value="DNA_methylase_N4/N6"/>
</dbReference>
<dbReference type="GO" id="GO:0003677">
    <property type="term" value="F:DNA binding"/>
    <property type="evidence" value="ECO:0007669"/>
    <property type="project" value="UniProtKB-UniRule"/>
</dbReference>
<dbReference type="PRINTS" id="PR00726">
    <property type="entry name" value="LEXASERPTASE"/>
</dbReference>
<keyword evidence="7 18" id="KW-0235">DNA replication</keyword>
<keyword evidence="5" id="KW-0808">Transferase</keyword>
<dbReference type="Gene3D" id="2.10.109.10">
    <property type="entry name" value="Umud Fragment, subunit A"/>
    <property type="match status" value="1"/>
</dbReference>
<feature type="DNA-binding region" description="H-T-H motif" evidence="18">
    <location>
        <begin position="35"/>
        <end position="55"/>
    </location>
</feature>
<feature type="active site" description="For autocatalytic cleavage activity" evidence="18">
    <location>
        <position position="124"/>
    </location>
</feature>
<comment type="caution">
    <text evidence="23">The sequence shown here is derived from an EMBL/GenBank/DDBJ whole genome shotgun (WGS) entry which is preliminary data.</text>
</comment>
<feature type="domain" description="DNA methylase N-4/N-6" evidence="21">
    <location>
        <begin position="245"/>
        <end position="474"/>
    </location>
</feature>
<keyword evidence="10 18" id="KW-0378">Hydrolase</keyword>
<dbReference type="GO" id="GO:0006281">
    <property type="term" value="P:DNA repair"/>
    <property type="evidence" value="ECO:0007669"/>
    <property type="project" value="UniProtKB-UniRule"/>
</dbReference>
<evidence type="ECO:0000313" key="24">
    <source>
        <dbReference type="Proteomes" id="UP000228906"/>
    </source>
</evidence>
<dbReference type="HAMAP" id="MF_00015">
    <property type="entry name" value="LexA"/>
    <property type="match status" value="1"/>
</dbReference>
<keyword evidence="11 18" id="KW-0068">Autocatalytic cleavage</keyword>
<dbReference type="InterPro" id="IPR006199">
    <property type="entry name" value="LexA_DNA-bd_dom"/>
</dbReference>
<comment type="function">
    <text evidence="18">Represses a number of genes involved in the response to DNA damage (SOS response), including recA and lexA. In the presence of single-stranded DNA, RecA interacts with LexA causing an autocatalytic cleavage which disrupts the DNA-binding part of LexA, leading to derepression of the SOS regulon and eventually DNA repair.</text>
</comment>
<dbReference type="PANTHER" id="PTHR33516">
    <property type="entry name" value="LEXA REPRESSOR"/>
    <property type="match status" value="1"/>
</dbReference>
<organism evidence="23 24">
    <name type="scientific">bacterium (Candidatus Gribaldobacteria) CG10_big_fil_rev_8_21_14_0_10_41_12</name>
    <dbReference type="NCBI Taxonomy" id="2014277"/>
    <lineage>
        <taxon>Bacteria</taxon>
        <taxon>Candidatus Gribaldobacteria</taxon>
    </lineage>
</organism>
<evidence type="ECO:0000313" key="23">
    <source>
        <dbReference type="EMBL" id="PIR91252.1"/>
    </source>
</evidence>
<dbReference type="GO" id="GO:0009307">
    <property type="term" value="P:DNA restriction-modification system"/>
    <property type="evidence" value="ECO:0007669"/>
    <property type="project" value="UniProtKB-KW"/>
</dbReference>
<keyword evidence="16 18" id="KW-0742">SOS response</keyword>
<accession>A0A2H0UWP3</accession>
<dbReference type="CDD" id="cd06529">
    <property type="entry name" value="S24_LexA-like"/>
    <property type="match status" value="1"/>
</dbReference>
<dbReference type="InterPro" id="IPR036390">
    <property type="entry name" value="WH_DNA-bd_sf"/>
</dbReference>
<evidence type="ECO:0000256" key="10">
    <source>
        <dbReference type="ARBA" id="ARBA00022801"/>
    </source>
</evidence>
<comment type="similarity">
    <text evidence="1 18 19">Belongs to the peptidase S24 family.</text>
</comment>
<dbReference type="GO" id="GO:0008170">
    <property type="term" value="F:N-methyltransferase activity"/>
    <property type="evidence" value="ECO:0007669"/>
    <property type="project" value="InterPro"/>
</dbReference>
<keyword evidence="6" id="KW-0949">S-adenosyl-L-methionine</keyword>
<comment type="subunit">
    <text evidence="18">Homodimer.</text>
</comment>
<feature type="site" description="Cleavage; by autolysis" evidence="18">
    <location>
        <begin position="89"/>
        <end position="90"/>
    </location>
</feature>
<dbReference type="SUPFAM" id="SSF46785">
    <property type="entry name" value="Winged helix' DNA-binding domain"/>
    <property type="match status" value="1"/>
</dbReference>
<dbReference type="InterPro" id="IPR015927">
    <property type="entry name" value="Peptidase_S24_S26A/B/C"/>
</dbReference>
<comment type="similarity">
    <text evidence="2">Belongs to the N(4)/N(6)-methyltransferase family. N(4) subfamily.</text>
</comment>
<evidence type="ECO:0000256" key="9">
    <source>
        <dbReference type="ARBA" id="ARBA00022763"/>
    </source>
</evidence>
<evidence type="ECO:0000256" key="1">
    <source>
        <dbReference type="ARBA" id="ARBA00007484"/>
    </source>
</evidence>
<dbReference type="Proteomes" id="UP000228906">
    <property type="component" value="Unassembled WGS sequence"/>
</dbReference>
<dbReference type="Pfam" id="PF01555">
    <property type="entry name" value="N6_N4_Mtase"/>
    <property type="match status" value="1"/>
</dbReference>
<dbReference type="InterPro" id="IPR006200">
    <property type="entry name" value="LexA"/>
</dbReference>
<feature type="domain" description="LexA repressor DNA-binding" evidence="22">
    <location>
        <begin position="11"/>
        <end position="66"/>
    </location>
</feature>
<dbReference type="InterPro" id="IPR036388">
    <property type="entry name" value="WH-like_DNA-bd_sf"/>
</dbReference>
<evidence type="ECO:0000256" key="5">
    <source>
        <dbReference type="ARBA" id="ARBA00022679"/>
    </source>
</evidence>
<keyword evidence="8" id="KW-0680">Restriction system</keyword>
<sequence>MKHKIIVRYMITKKQKEVYDFVKTYSKNKGYAPSFEKICRHFGLSSVSTAHFHISNLKKAGYLENKARAISISKKEPLVKIPLLGTIAAGEPIEAVQEKETIAIPKSKIPLLSEVYALRVVGNSMIDENINDGDIVLVKQQETAENGQKVVALIDNHEVTLKKYYRERGHIRLQPANKSMEPLIFRYGRDVSIQGIVLDVIREEVRSPIQFSEYKETKKYAGVPLNKIICGDAIEVMQTMPSDCVDLVVTSPPYDDLRSYNGYLFNFEGMAKGLFRVMKRGGVVVWVVGDQTIKGEETGTSFRQALYFKQVGFNLFDTMIYLKAPRGAVGNNKTYWQTFEYMFILSKGAPKTINLLKDRENKDERSGDNGTKRLHDGTLLKLKRAGYSKHGRRTNVWEYLIGRGHSASDDIAYKHPAIFPEKLVQDHITSWSNPGDVVFDPMCGSGTTCKMAKLNKRDFIGIDISSEYCKIAEERLRQKPLF</sequence>
<dbReference type="InterPro" id="IPR039418">
    <property type="entry name" value="LexA-like"/>
</dbReference>
<keyword evidence="13 18" id="KW-0238">DNA-binding</keyword>
<evidence type="ECO:0000256" key="13">
    <source>
        <dbReference type="ARBA" id="ARBA00023125"/>
    </source>
</evidence>
<keyword evidence="3 18" id="KW-0678">Repressor</keyword>
<comment type="catalytic activity">
    <reaction evidence="18">
        <text>Hydrolysis of Ala-|-Gly bond in repressor LexA.</text>
        <dbReference type="EC" id="3.4.21.88"/>
    </reaction>
</comment>
<dbReference type="PANTHER" id="PTHR33516:SF2">
    <property type="entry name" value="LEXA REPRESSOR-RELATED"/>
    <property type="match status" value="1"/>
</dbReference>
<evidence type="ECO:0000256" key="7">
    <source>
        <dbReference type="ARBA" id="ARBA00022705"/>
    </source>
</evidence>
<dbReference type="AlphaFoldDB" id="A0A2H0UWP3"/>
<proteinExistence type="inferred from homology"/>
<dbReference type="Gene3D" id="1.10.10.10">
    <property type="entry name" value="Winged helix-like DNA-binding domain superfamily/Winged helix DNA-binding domain"/>
    <property type="match status" value="1"/>
</dbReference>
<keyword evidence="15 18" id="KW-0234">DNA repair</keyword>
<dbReference type="InterPro" id="IPR017985">
    <property type="entry name" value="MeTrfase_CN4_CS"/>
</dbReference>
<dbReference type="SUPFAM" id="SSF53335">
    <property type="entry name" value="S-adenosyl-L-methionine-dependent methyltransferases"/>
    <property type="match status" value="1"/>
</dbReference>
<dbReference type="EMBL" id="PFAV01000045">
    <property type="protein sequence ID" value="PIR91252.1"/>
    <property type="molecule type" value="Genomic_DNA"/>
</dbReference>
<keyword evidence="9 18" id="KW-0227">DNA damage</keyword>
<feature type="active site" description="For autocatalytic cleavage activity" evidence="18">
    <location>
        <position position="162"/>
    </location>
</feature>
<keyword evidence="12 18" id="KW-0805">Transcription regulation</keyword>
<evidence type="ECO:0000256" key="17">
    <source>
        <dbReference type="ARBA" id="ARBA00049120"/>
    </source>
</evidence>
<evidence type="ECO:0000256" key="12">
    <source>
        <dbReference type="ARBA" id="ARBA00023015"/>
    </source>
</evidence>
<name>A0A2H0UWP3_9BACT</name>
<evidence type="ECO:0000256" key="3">
    <source>
        <dbReference type="ARBA" id="ARBA00022491"/>
    </source>
</evidence>
<dbReference type="EC" id="3.4.21.88" evidence="18"/>
<protein>
    <recommendedName>
        <fullName evidence="18">LexA repressor</fullName>
        <ecNumber evidence="18">3.4.21.88</ecNumber>
    </recommendedName>
</protein>
<dbReference type="Pfam" id="PF01726">
    <property type="entry name" value="LexA_DNA_bind"/>
    <property type="match status" value="1"/>
</dbReference>
<evidence type="ECO:0000256" key="19">
    <source>
        <dbReference type="RuleBase" id="RU003991"/>
    </source>
</evidence>
<dbReference type="InterPro" id="IPR001091">
    <property type="entry name" value="RM_Methyltransferase"/>
</dbReference>
<evidence type="ECO:0000256" key="18">
    <source>
        <dbReference type="HAMAP-Rule" id="MF_00015"/>
    </source>
</evidence>
<evidence type="ECO:0000259" key="20">
    <source>
        <dbReference type="Pfam" id="PF00717"/>
    </source>
</evidence>
<dbReference type="InterPro" id="IPR050077">
    <property type="entry name" value="LexA_repressor"/>
</dbReference>
<dbReference type="PRINTS" id="PR00508">
    <property type="entry name" value="S21N4MTFRASE"/>
</dbReference>
<evidence type="ECO:0000256" key="11">
    <source>
        <dbReference type="ARBA" id="ARBA00022813"/>
    </source>
</evidence>
<dbReference type="GO" id="GO:0045892">
    <property type="term" value="P:negative regulation of DNA-templated transcription"/>
    <property type="evidence" value="ECO:0007669"/>
    <property type="project" value="UniProtKB-UniRule"/>
</dbReference>
<dbReference type="GO" id="GO:0006508">
    <property type="term" value="P:proteolysis"/>
    <property type="evidence" value="ECO:0007669"/>
    <property type="project" value="InterPro"/>
</dbReference>
<evidence type="ECO:0000259" key="21">
    <source>
        <dbReference type="Pfam" id="PF01555"/>
    </source>
</evidence>
<evidence type="ECO:0000256" key="8">
    <source>
        <dbReference type="ARBA" id="ARBA00022747"/>
    </source>
</evidence>
<dbReference type="GO" id="GO:0032259">
    <property type="term" value="P:methylation"/>
    <property type="evidence" value="ECO:0007669"/>
    <property type="project" value="UniProtKB-KW"/>
</dbReference>
<dbReference type="Pfam" id="PF00717">
    <property type="entry name" value="Peptidase_S24"/>
    <property type="match status" value="1"/>
</dbReference>
<comment type="catalytic activity">
    <reaction evidence="17">
        <text>a 2'-deoxycytidine in DNA + S-adenosyl-L-methionine = an N(4)-methyl-2'-deoxycytidine in DNA + S-adenosyl-L-homocysteine + H(+)</text>
        <dbReference type="Rhea" id="RHEA:16857"/>
        <dbReference type="Rhea" id="RHEA-COMP:11369"/>
        <dbReference type="Rhea" id="RHEA-COMP:13674"/>
        <dbReference type="ChEBI" id="CHEBI:15378"/>
        <dbReference type="ChEBI" id="CHEBI:57856"/>
        <dbReference type="ChEBI" id="CHEBI:59789"/>
        <dbReference type="ChEBI" id="CHEBI:85452"/>
        <dbReference type="ChEBI" id="CHEBI:137933"/>
        <dbReference type="EC" id="2.1.1.113"/>
    </reaction>
</comment>
<evidence type="ECO:0000256" key="16">
    <source>
        <dbReference type="ARBA" id="ARBA00023236"/>
    </source>
</evidence>
<reference evidence="24" key="1">
    <citation type="submission" date="2017-09" db="EMBL/GenBank/DDBJ databases">
        <title>Depth-based differentiation of microbial function through sediment-hosted aquifers and enrichment of novel symbionts in the deep terrestrial subsurface.</title>
        <authorList>
            <person name="Probst A.J."/>
            <person name="Ladd B."/>
            <person name="Jarett J.K."/>
            <person name="Geller-Mcgrath D.E."/>
            <person name="Sieber C.M.K."/>
            <person name="Emerson J.B."/>
            <person name="Anantharaman K."/>
            <person name="Thomas B.C."/>
            <person name="Malmstrom R."/>
            <person name="Stieglmeier M."/>
            <person name="Klingl A."/>
            <person name="Woyke T."/>
            <person name="Ryan C.M."/>
            <person name="Banfield J.F."/>
        </authorList>
    </citation>
    <scope>NUCLEOTIDE SEQUENCE [LARGE SCALE GENOMIC DNA]</scope>
</reference>
<evidence type="ECO:0000256" key="4">
    <source>
        <dbReference type="ARBA" id="ARBA00022603"/>
    </source>
</evidence>
<dbReference type="InterPro" id="IPR006197">
    <property type="entry name" value="Peptidase_S24_LexA"/>
</dbReference>
<evidence type="ECO:0000259" key="22">
    <source>
        <dbReference type="Pfam" id="PF01726"/>
    </source>
</evidence>
<dbReference type="PROSITE" id="PS00093">
    <property type="entry name" value="N4_MTASE"/>
    <property type="match status" value="1"/>
</dbReference>
<dbReference type="FunFam" id="2.10.109.10:FF:000001">
    <property type="entry name" value="LexA repressor"/>
    <property type="match status" value="1"/>
</dbReference>
<dbReference type="GO" id="GO:0015667">
    <property type="term" value="F:site-specific DNA-methyltransferase (cytosine-N4-specific) activity"/>
    <property type="evidence" value="ECO:0007669"/>
    <property type="project" value="UniProtKB-EC"/>
</dbReference>
<dbReference type="NCBIfam" id="TIGR00498">
    <property type="entry name" value="lexA"/>
    <property type="match status" value="1"/>
</dbReference>
<dbReference type="Gene3D" id="3.40.50.150">
    <property type="entry name" value="Vaccinia Virus protein VP39"/>
    <property type="match status" value="1"/>
</dbReference>
<keyword evidence="14 18" id="KW-0804">Transcription</keyword>